<dbReference type="Proteomes" id="UP000229080">
    <property type="component" value="Unassembled WGS sequence"/>
</dbReference>
<proteinExistence type="predicted"/>
<gene>
    <name evidence="1" type="ORF">COT61_00535</name>
</gene>
<accession>A0A2H0WWM6</accession>
<comment type="caution">
    <text evidence="1">The sequence shown here is derived from an EMBL/GenBank/DDBJ whole genome shotgun (WGS) entry which is preliminary data.</text>
</comment>
<dbReference type="AlphaFoldDB" id="A0A2H0WWM6"/>
<evidence type="ECO:0000313" key="1">
    <source>
        <dbReference type="EMBL" id="PIS17074.1"/>
    </source>
</evidence>
<sequence length="92" mass="10502">PEVEIEHTAVCADGIIPALIKTSVMLHNTEAMPRDYEFFIVSAKLFIRGEIYQRTSHTTLAEFLKTVPFVAKREINGFLLEWDGKAEYTLKT</sequence>
<dbReference type="EMBL" id="PEZF01000018">
    <property type="protein sequence ID" value="PIS17074.1"/>
    <property type="molecule type" value="Genomic_DNA"/>
</dbReference>
<name>A0A2H0WWM6_9BACT</name>
<evidence type="ECO:0000313" key="2">
    <source>
        <dbReference type="Proteomes" id="UP000229080"/>
    </source>
</evidence>
<organism evidence="1 2">
    <name type="scientific">Candidatus Portnoybacteria bacterium CG09_land_8_20_14_0_10_44_13</name>
    <dbReference type="NCBI Taxonomy" id="1974811"/>
    <lineage>
        <taxon>Bacteria</taxon>
        <taxon>Candidatus Portnoyibacteriota</taxon>
    </lineage>
</organism>
<protein>
    <submittedName>
        <fullName evidence="1">Uncharacterized protein</fullName>
    </submittedName>
</protein>
<feature type="non-terminal residue" evidence="1">
    <location>
        <position position="1"/>
    </location>
</feature>
<reference evidence="2" key="1">
    <citation type="submission" date="2017-09" db="EMBL/GenBank/DDBJ databases">
        <title>Depth-based differentiation of microbial function through sediment-hosted aquifers and enrichment of novel symbionts in the deep terrestrial subsurface.</title>
        <authorList>
            <person name="Probst A.J."/>
            <person name="Ladd B."/>
            <person name="Jarett J.K."/>
            <person name="Geller-Mcgrath D.E."/>
            <person name="Sieber C.M.K."/>
            <person name="Emerson J.B."/>
            <person name="Anantharaman K."/>
            <person name="Thomas B.C."/>
            <person name="Malmstrom R."/>
            <person name="Stieglmeier M."/>
            <person name="Klingl A."/>
            <person name="Woyke T."/>
            <person name="Ryan C.M."/>
            <person name="Banfield J.F."/>
        </authorList>
    </citation>
    <scope>NUCLEOTIDE SEQUENCE [LARGE SCALE GENOMIC DNA]</scope>
</reference>